<organism evidence="1 2">
    <name type="scientific">Chiayiivirga flava</name>
    <dbReference type="NCBI Taxonomy" id="659595"/>
    <lineage>
        <taxon>Bacteria</taxon>
        <taxon>Pseudomonadati</taxon>
        <taxon>Pseudomonadota</taxon>
        <taxon>Gammaproteobacteria</taxon>
        <taxon>Lysobacterales</taxon>
        <taxon>Lysobacteraceae</taxon>
        <taxon>Chiayiivirga</taxon>
    </lineage>
</organism>
<dbReference type="AlphaFoldDB" id="A0A7W8FZT3"/>
<protein>
    <recommendedName>
        <fullName evidence="3">DUF721 domain-containing protein</fullName>
    </recommendedName>
</protein>
<dbReference type="InterPro" id="IPR007922">
    <property type="entry name" value="DciA-like"/>
</dbReference>
<evidence type="ECO:0000313" key="2">
    <source>
        <dbReference type="Proteomes" id="UP000521199"/>
    </source>
</evidence>
<sequence length="150" mass="15715">MQRFNPSTAGPSTFRAALTAATSGDTGSVVERAAHLRTLDKQLRQSLPEPLASHVRLGNVRDGRLVFLVDSPVWKAKLRLYADVIRDAASAAGISASAMTVKVATMLPVPPDAASPSPLTQAARDALRAAAATVEDPELKSQLLTMASVA</sequence>
<dbReference type="RefSeq" id="WP_183961342.1">
    <property type="nucleotide sequence ID" value="NZ_JACHHP010000004.1"/>
</dbReference>
<dbReference type="Pfam" id="PF05258">
    <property type="entry name" value="DciA"/>
    <property type="match status" value="1"/>
</dbReference>
<evidence type="ECO:0000313" key="1">
    <source>
        <dbReference type="EMBL" id="MBB5208792.1"/>
    </source>
</evidence>
<reference evidence="1 2" key="1">
    <citation type="submission" date="2020-08" db="EMBL/GenBank/DDBJ databases">
        <title>Genomic Encyclopedia of Type Strains, Phase IV (KMG-IV): sequencing the most valuable type-strain genomes for metagenomic binning, comparative biology and taxonomic classification.</title>
        <authorList>
            <person name="Goeker M."/>
        </authorList>
    </citation>
    <scope>NUCLEOTIDE SEQUENCE [LARGE SCALE GENOMIC DNA]</scope>
    <source>
        <strain evidence="1 2">DSM 24163</strain>
    </source>
</reference>
<evidence type="ECO:0008006" key="3">
    <source>
        <dbReference type="Google" id="ProtNLM"/>
    </source>
</evidence>
<comment type="caution">
    <text evidence="1">The sequence shown here is derived from an EMBL/GenBank/DDBJ whole genome shotgun (WGS) entry which is preliminary data.</text>
</comment>
<proteinExistence type="predicted"/>
<gene>
    <name evidence="1" type="ORF">HNQ52_002342</name>
</gene>
<dbReference type="Proteomes" id="UP000521199">
    <property type="component" value="Unassembled WGS sequence"/>
</dbReference>
<dbReference type="EMBL" id="JACHHP010000004">
    <property type="protein sequence ID" value="MBB5208792.1"/>
    <property type="molecule type" value="Genomic_DNA"/>
</dbReference>
<keyword evidence="2" id="KW-1185">Reference proteome</keyword>
<accession>A0A7W8FZT3</accession>
<name>A0A7W8FZT3_9GAMM</name>